<dbReference type="Pfam" id="PF09720">
    <property type="entry name" value="Unstab_antitox"/>
    <property type="match status" value="1"/>
</dbReference>
<evidence type="ECO:0000313" key="2">
    <source>
        <dbReference type="Proteomes" id="UP000503483"/>
    </source>
</evidence>
<reference evidence="1 2" key="1">
    <citation type="submission" date="2019-08" db="EMBL/GenBank/DDBJ databases">
        <title>Complete genome sequence of Arcobacter acticola.</title>
        <authorList>
            <person name="Miller W."/>
        </authorList>
    </citation>
    <scope>NUCLEOTIDE SEQUENCE [LARGE SCALE GENOMIC DNA]</scope>
    <source>
        <strain evidence="1 2">KCTC 52212</strain>
    </source>
</reference>
<protein>
    <submittedName>
        <fullName evidence="1">Unstab_antitox domain-containing protein</fullName>
    </submittedName>
</protein>
<dbReference type="Proteomes" id="UP000503483">
    <property type="component" value="Chromosome"/>
</dbReference>
<accession>A0A6M8EYF8</accession>
<gene>
    <name evidence="1" type="ORF">AACT_0942</name>
</gene>
<organism evidence="1 2">
    <name type="scientific">Arcobacter acticola</name>
    <dbReference type="NCBI Taxonomy" id="1849015"/>
    <lineage>
        <taxon>Bacteria</taxon>
        <taxon>Pseudomonadati</taxon>
        <taxon>Campylobacterota</taxon>
        <taxon>Epsilonproteobacteria</taxon>
        <taxon>Campylobacterales</taxon>
        <taxon>Arcobacteraceae</taxon>
        <taxon>Arcobacter</taxon>
    </lineage>
</organism>
<name>A0A6M8EYF8_9BACT</name>
<sequence>MSIDEIKKLDIKDRIILMNEIWATLESEDLKIESPSWHEDTLKERIENINNNNAKYISLEELKAK</sequence>
<evidence type="ECO:0000313" key="1">
    <source>
        <dbReference type="EMBL" id="QKE28134.1"/>
    </source>
</evidence>
<dbReference type="RefSeq" id="WP_172125447.1">
    <property type="nucleotide sequence ID" value="NZ_CP042652.1"/>
</dbReference>
<keyword evidence="2" id="KW-1185">Reference proteome</keyword>
<proteinExistence type="predicted"/>
<dbReference type="EMBL" id="CP042652">
    <property type="protein sequence ID" value="QKE28134.1"/>
    <property type="molecule type" value="Genomic_DNA"/>
</dbReference>
<dbReference type="InterPro" id="IPR013406">
    <property type="entry name" value="CHP02574_addiction_mod"/>
</dbReference>
<dbReference type="KEGG" id="paco:AACT_0942"/>
<dbReference type="AlphaFoldDB" id="A0A6M8EYF8"/>